<dbReference type="AlphaFoldDB" id="A0A1Y1IVT6"/>
<organism evidence="1 2">
    <name type="scientific">Klebsormidium nitens</name>
    <name type="common">Green alga</name>
    <name type="synonym">Ulothrix nitens</name>
    <dbReference type="NCBI Taxonomy" id="105231"/>
    <lineage>
        <taxon>Eukaryota</taxon>
        <taxon>Viridiplantae</taxon>
        <taxon>Streptophyta</taxon>
        <taxon>Klebsormidiophyceae</taxon>
        <taxon>Klebsormidiales</taxon>
        <taxon>Klebsormidiaceae</taxon>
        <taxon>Klebsormidium</taxon>
    </lineage>
</organism>
<dbReference type="Proteomes" id="UP000054558">
    <property type="component" value="Unassembled WGS sequence"/>
</dbReference>
<evidence type="ECO:0000313" key="2">
    <source>
        <dbReference type="Proteomes" id="UP000054558"/>
    </source>
</evidence>
<sequence length="114" mass="12671">MAPVANYLTRTKLEVTPVTPKSNELPFIERTSDLLNILSKMAMAYKGMKEGNEHAKEGYPGLAYVEGPTGSGKTRLMQELLRFPKTEPPEQLVAEILEREGSLGGEMAREYVDL</sequence>
<accession>A0A1Y1IVT6</accession>
<keyword evidence="2" id="KW-1185">Reference proteome</keyword>
<protein>
    <submittedName>
        <fullName evidence="1">Uncharacterized protein</fullName>
    </submittedName>
</protein>
<gene>
    <name evidence="1" type="ORF">KFL_016070020</name>
</gene>
<evidence type="ECO:0000313" key="1">
    <source>
        <dbReference type="EMBL" id="GAQ93521.1"/>
    </source>
</evidence>
<reference evidence="1 2" key="1">
    <citation type="journal article" date="2014" name="Nat. Commun.">
        <title>Klebsormidium flaccidum genome reveals primary factors for plant terrestrial adaptation.</title>
        <authorList>
            <person name="Hori K."/>
            <person name="Maruyama F."/>
            <person name="Fujisawa T."/>
            <person name="Togashi T."/>
            <person name="Yamamoto N."/>
            <person name="Seo M."/>
            <person name="Sato S."/>
            <person name="Yamada T."/>
            <person name="Mori H."/>
            <person name="Tajima N."/>
            <person name="Moriyama T."/>
            <person name="Ikeuchi M."/>
            <person name="Watanabe M."/>
            <person name="Wada H."/>
            <person name="Kobayashi K."/>
            <person name="Saito M."/>
            <person name="Masuda T."/>
            <person name="Sasaki-Sekimoto Y."/>
            <person name="Mashiguchi K."/>
            <person name="Awai K."/>
            <person name="Shimojima M."/>
            <person name="Masuda S."/>
            <person name="Iwai M."/>
            <person name="Nobusawa T."/>
            <person name="Narise T."/>
            <person name="Kondo S."/>
            <person name="Saito H."/>
            <person name="Sato R."/>
            <person name="Murakawa M."/>
            <person name="Ihara Y."/>
            <person name="Oshima-Yamada Y."/>
            <person name="Ohtaka K."/>
            <person name="Satoh M."/>
            <person name="Sonobe K."/>
            <person name="Ishii M."/>
            <person name="Ohtani R."/>
            <person name="Kanamori-Sato M."/>
            <person name="Honoki R."/>
            <person name="Miyazaki D."/>
            <person name="Mochizuki H."/>
            <person name="Umetsu J."/>
            <person name="Higashi K."/>
            <person name="Shibata D."/>
            <person name="Kamiya Y."/>
            <person name="Sato N."/>
            <person name="Nakamura Y."/>
            <person name="Tabata S."/>
            <person name="Ida S."/>
            <person name="Kurokawa K."/>
            <person name="Ohta H."/>
        </authorList>
    </citation>
    <scope>NUCLEOTIDE SEQUENCE [LARGE SCALE GENOMIC DNA]</scope>
    <source>
        <strain evidence="1 2">NIES-2285</strain>
    </source>
</reference>
<name>A0A1Y1IVT6_KLENI</name>
<proteinExistence type="predicted"/>
<dbReference type="EMBL" id="DF238556">
    <property type="protein sequence ID" value="GAQ93521.1"/>
    <property type="molecule type" value="Genomic_DNA"/>
</dbReference>